<reference evidence="2" key="1">
    <citation type="submission" date="2018-03" db="EMBL/GenBank/DDBJ databases">
        <authorList>
            <person name="Blom J."/>
        </authorList>
    </citation>
    <scope>NUCLEOTIDE SEQUENCE [LARGE SCALE GENOMIC DNA]</scope>
    <source>
        <strain evidence="2">KPC-SM-21</strain>
    </source>
</reference>
<dbReference type="AlphaFoldDB" id="A0A2U3N365"/>
<protein>
    <submittedName>
        <fullName evidence="1">Uncharacterized protein</fullName>
    </submittedName>
</protein>
<dbReference type="Proteomes" id="UP000245974">
    <property type="component" value="Unassembled WGS sequence"/>
</dbReference>
<accession>A0A2U3N365</accession>
<keyword evidence="2" id="KW-1185">Reference proteome</keyword>
<name>A0A2U3N365_9GAMM</name>
<evidence type="ECO:0000313" key="1">
    <source>
        <dbReference type="EMBL" id="SPL72102.1"/>
    </source>
</evidence>
<dbReference type="EMBL" id="OOGT01000217">
    <property type="protein sequence ID" value="SPL72102.1"/>
    <property type="molecule type" value="Genomic_DNA"/>
</dbReference>
<gene>
    <name evidence="1" type="ORF">KPC_3280</name>
</gene>
<proteinExistence type="predicted"/>
<sequence length="149" mass="17746">MEKFINHALITHDRMSTDENYRKEVASRATISNSSNNVELYSIYDLEQLNPLSHAEKLLDLKTIQYIRSCDELDIHAYFILDRWATYQPNALKNLEEQGDIFLLNYLYQQQQKELEILKNPQYAKKEKHLTIHERLELHEISTHLTLRS</sequence>
<evidence type="ECO:0000313" key="2">
    <source>
        <dbReference type="Proteomes" id="UP000245974"/>
    </source>
</evidence>
<organism evidence="1 2">
    <name type="scientific">Acinetobacter stercoris</name>
    <dbReference type="NCBI Taxonomy" id="2126983"/>
    <lineage>
        <taxon>Bacteria</taxon>
        <taxon>Pseudomonadati</taxon>
        <taxon>Pseudomonadota</taxon>
        <taxon>Gammaproteobacteria</taxon>
        <taxon>Moraxellales</taxon>
        <taxon>Moraxellaceae</taxon>
        <taxon>Acinetobacter</taxon>
    </lineage>
</organism>
<dbReference type="InParanoid" id="A0A2U3N365"/>